<organism evidence="1 2">
    <name type="scientific">Mycena albidolilacea</name>
    <dbReference type="NCBI Taxonomy" id="1033008"/>
    <lineage>
        <taxon>Eukaryota</taxon>
        <taxon>Fungi</taxon>
        <taxon>Dikarya</taxon>
        <taxon>Basidiomycota</taxon>
        <taxon>Agaricomycotina</taxon>
        <taxon>Agaricomycetes</taxon>
        <taxon>Agaricomycetidae</taxon>
        <taxon>Agaricales</taxon>
        <taxon>Marasmiineae</taxon>
        <taxon>Mycenaceae</taxon>
        <taxon>Mycena</taxon>
    </lineage>
</organism>
<dbReference type="EMBL" id="JARIHO010000021">
    <property type="protein sequence ID" value="KAJ7346211.1"/>
    <property type="molecule type" value="Genomic_DNA"/>
</dbReference>
<dbReference type="AlphaFoldDB" id="A0AAD6ZYT5"/>
<evidence type="ECO:0000313" key="1">
    <source>
        <dbReference type="EMBL" id="KAJ7346211.1"/>
    </source>
</evidence>
<name>A0AAD6ZYT5_9AGAR</name>
<protein>
    <submittedName>
        <fullName evidence="1">Uncharacterized protein</fullName>
    </submittedName>
</protein>
<keyword evidence="2" id="KW-1185">Reference proteome</keyword>
<proteinExistence type="predicted"/>
<sequence>MQRTSPSKFTARTIFPQISSMCLKYGEDIVEQRRPFTTIFDRDFLYFMMAHTGPVAWFEDPDHHSAIFYATAWSPSGNPILLTTVLDLKTQTTMPRINRDFSTATYSASLVTQESGVTQTRIESEVD</sequence>
<accession>A0AAD6ZYT5</accession>
<dbReference type="Proteomes" id="UP001218218">
    <property type="component" value="Unassembled WGS sequence"/>
</dbReference>
<comment type="caution">
    <text evidence="1">The sequence shown here is derived from an EMBL/GenBank/DDBJ whole genome shotgun (WGS) entry which is preliminary data.</text>
</comment>
<reference evidence="1" key="1">
    <citation type="submission" date="2023-03" db="EMBL/GenBank/DDBJ databases">
        <title>Massive genome expansion in bonnet fungi (Mycena s.s.) driven by repeated elements and novel gene families across ecological guilds.</title>
        <authorList>
            <consortium name="Lawrence Berkeley National Laboratory"/>
            <person name="Harder C.B."/>
            <person name="Miyauchi S."/>
            <person name="Viragh M."/>
            <person name="Kuo A."/>
            <person name="Thoen E."/>
            <person name="Andreopoulos B."/>
            <person name="Lu D."/>
            <person name="Skrede I."/>
            <person name="Drula E."/>
            <person name="Henrissat B."/>
            <person name="Morin E."/>
            <person name="Kohler A."/>
            <person name="Barry K."/>
            <person name="LaButti K."/>
            <person name="Morin E."/>
            <person name="Salamov A."/>
            <person name="Lipzen A."/>
            <person name="Mereny Z."/>
            <person name="Hegedus B."/>
            <person name="Baldrian P."/>
            <person name="Stursova M."/>
            <person name="Weitz H."/>
            <person name="Taylor A."/>
            <person name="Grigoriev I.V."/>
            <person name="Nagy L.G."/>
            <person name="Martin F."/>
            <person name="Kauserud H."/>
        </authorList>
    </citation>
    <scope>NUCLEOTIDE SEQUENCE</scope>
    <source>
        <strain evidence="1">CBHHK002</strain>
    </source>
</reference>
<gene>
    <name evidence="1" type="ORF">DFH08DRAFT_810043</name>
</gene>
<evidence type="ECO:0000313" key="2">
    <source>
        <dbReference type="Proteomes" id="UP001218218"/>
    </source>
</evidence>